<dbReference type="InterPro" id="IPR017949">
    <property type="entry name" value="Thaumatin_CS"/>
</dbReference>
<dbReference type="PROSITE" id="PS00316">
    <property type="entry name" value="THAUMATIN_1"/>
    <property type="match status" value="1"/>
</dbReference>
<dbReference type="InterPro" id="IPR037176">
    <property type="entry name" value="Osmotin/thaumatin-like_sf"/>
</dbReference>
<keyword evidence="8" id="KW-0732">Signal</keyword>
<evidence type="ECO:0000313" key="10">
    <source>
        <dbReference type="Proteomes" id="UP001055439"/>
    </source>
</evidence>
<evidence type="ECO:0000256" key="5">
    <source>
        <dbReference type="ARBA" id="ARBA00055072"/>
    </source>
</evidence>
<evidence type="ECO:0000256" key="7">
    <source>
        <dbReference type="SAM" id="MobiDB-lite"/>
    </source>
</evidence>
<evidence type="ECO:0000256" key="3">
    <source>
        <dbReference type="ARBA" id="ARBA00023157"/>
    </source>
</evidence>
<comment type="function">
    <text evidence="5">Taste-modifying protein; intensely sweet-tasting. It is 100000 times sweeter than sucrose on a molar basis.</text>
</comment>
<dbReference type="EMBL" id="CP097506">
    <property type="protein sequence ID" value="URD99549.1"/>
    <property type="molecule type" value="Genomic_DNA"/>
</dbReference>
<dbReference type="PROSITE" id="PS51367">
    <property type="entry name" value="THAUMATIN_2"/>
    <property type="match status" value="1"/>
</dbReference>
<dbReference type="OrthoDB" id="10266662at2759"/>
<dbReference type="SMART" id="SM00205">
    <property type="entry name" value="THN"/>
    <property type="match status" value="2"/>
</dbReference>
<evidence type="ECO:0000313" key="9">
    <source>
        <dbReference type="EMBL" id="URD99549.1"/>
    </source>
</evidence>
<feature type="chain" id="PRO_5039119172" evidence="8">
    <location>
        <begin position="22"/>
        <end position="856"/>
    </location>
</feature>
<dbReference type="SUPFAM" id="SSF49870">
    <property type="entry name" value="Osmotin, thaumatin-like protein"/>
    <property type="match status" value="2"/>
</dbReference>
<dbReference type="AlphaFoldDB" id="A0A9E7FPC6"/>
<comment type="subcellular location">
    <subcellularLocation>
        <location evidence="1">Cytoplasmic vesicle</location>
    </subcellularLocation>
</comment>
<sequence length="856" mass="94876">MASSTALSLLLFPLLFALSHAATFEIVNQCSYTVWAAAVPGGGRQLDPGQSWTNEVSPGTASCRVWARTGCSFDGSGHGSCETGDCGGLLECQAYGSPPNTLAEFSLNQFDNNDFIDISLVDGFNVPMDFSPTTGGCHGIRCAADINGQCPSELKAPGGCNNPCTVFKTDEYCCNSGSCGPTNYSMFFRRICARMLTATQRMTPPASSPVPAGRTTGWSSAPDRFVVQDVTDVCGDYLITSPLNKIIAISIIIKSTKIRKMSCHGIRCAAGNNGQCPSELKSPGGCNNPCTVFKTDEYCCNSGSCSPTNNSMFFKKLCLDAYSYPKDDATSLFTCFGGTNYGWSSAPRRRREGLRPLIGSLSNSRDDPNQTGSGSIGSTNVYTKTLAHEERSRPVETPANGGGDGSVFLQRHGTRLGIRRSIVALSSYLKPESILSSGFRLQNLFSWQKMAKKLGKKARKFAKKNLPSVMKRQRKLNSMFKKKSAPRRSKVSNKVFLEESNKSKNVQQTHGDLEGMILDEAFYNNDLGDLFHQDDYDLDEDVSVSDGYISEDPECPYISEIEDEICSEEKSDDVPILRQNRKFIKRLQSRSDPQFSKFLESRRSDLHKSKSEEIMKKVMLIVLTDGIGESETSLSGKVLTSSTLDVWCWMVMEQPNCSTLSSLLYGFRAACHFGVDSDEVSQQKIANREVFSKLLTFVLQEAHGIFSRLLGISGSMNKENMLKTTKKADWKSVRPLIKSYLRSSLFLLNQEMDNQILMFVISQLRLSIMFFAAFPSLAKRLIKEELKKIHSWQYINCISAQQKSDFIQRKRDEVLFSPKDQSSVDGFLELEKNDESSPFGRFYASIRHDGPQSPRT</sequence>
<feature type="region of interest" description="Disordered" evidence="7">
    <location>
        <begin position="358"/>
        <end position="381"/>
    </location>
</feature>
<proteinExistence type="inferred from homology"/>
<dbReference type="GO" id="GO:0031410">
    <property type="term" value="C:cytoplasmic vesicle"/>
    <property type="evidence" value="ECO:0007669"/>
    <property type="project" value="UniProtKB-SubCell"/>
</dbReference>
<feature type="signal peptide" evidence="8">
    <location>
        <begin position="1"/>
        <end position="21"/>
    </location>
</feature>
<keyword evidence="3" id="KW-1015">Disulfide bond</keyword>
<dbReference type="InterPro" id="IPR001938">
    <property type="entry name" value="Thaumatin"/>
</dbReference>
<organism evidence="9 10">
    <name type="scientific">Musa troglodytarum</name>
    <name type="common">fe'i banana</name>
    <dbReference type="NCBI Taxonomy" id="320322"/>
    <lineage>
        <taxon>Eukaryota</taxon>
        <taxon>Viridiplantae</taxon>
        <taxon>Streptophyta</taxon>
        <taxon>Embryophyta</taxon>
        <taxon>Tracheophyta</taxon>
        <taxon>Spermatophyta</taxon>
        <taxon>Magnoliopsida</taxon>
        <taxon>Liliopsida</taxon>
        <taxon>Zingiberales</taxon>
        <taxon>Musaceae</taxon>
        <taxon>Musa</taxon>
    </lineage>
</organism>
<keyword evidence="6" id="KW-0776">Taste-modifying protein</keyword>
<keyword evidence="10" id="KW-1185">Reference proteome</keyword>
<evidence type="ECO:0000256" key="2">
    <source>
        <dbReference type="ARBA" id="ARBA00010607"/>
    </source>
</evidence>
<evidence type="ECO:0000256" key="6">
    <source>
        <dbReference type="ARBA" id="ARBA00084107"/>
    </source>
</evidence>
<gene>
    <name evidence="9" type="ORF">MUK42_35189</name>
</gene>
<dbReference type="CDD" id="cd09217">
    <property type="entry name" value="TLP-P"/>
    <property type="match status" value="1"/>
</dbReference>
<protein>
    <submittedName>
        <fullName evidence="9">Thaumatin-like protein</fullName>
    </submittedName>
</protein>
<dbReference type="Pfam" id="PF00314">
    <property type="entry name" value="Thaumatin"/>
    <property type="match status" value="2"/>
</dbReference>
<keyword evidence="4" id="KW-0968">Cytoplasmic vesicle</keyword>
<name>A0A9E7FPC6_9LILI</name>
<evidence type="ECO:0000256" key="4">
    <source>
        <dbReference type="ARBA" id="ARBA00023329"/>
    </source>
</evidence>
<dbReference type="PANTHER" id="PTHR31048">
    <property type="entry name" value="OS03G0233200 PROTEIN"/>
    <property type="match status" value="1"/>
</dbReference>
<dbReference type="Gene3D" id="2.60.110.10">
    <property type="entry name" value="Thaumatin"/>
    <property type="match status" value="2"/>
</dbReference>
<dbReference type="FunFam" id="2.60.110.10:FF:000003">
    <property type="entry name" value="Thaumatin I"/>
    <property type="match status" value="1"/>
</dbReference>
<dbReference type="PRINTS" id="PR00347">
    <property type="entry name" value="THAUMATIN"/>
</dbReference>
<comment type="similarity">
    <text evidence="2">Belongs to the thaumatin family.</text>
</comment>
<reference evidence="9" key="1">
    <citation type="submission" date="2022-05" db="EMBL/GenBank/DDBJ databases">
        <title>The Musa troglodytarum L. genome provides insights into the mechanism of non-climacteric behaviour and enrichment of carotenoids.</title>
        <authorList>
            <person name="Wang J."/>
        </authorList>
    </citation>
    <scope>NUCLEOTIDE SEQUENCE</scope>
    <source>
        <tissue evidence="9">Leaf</tissue>
    </source>
</reference>
<dbReference type="Proteomes" id="UP001055439">
    <property type="component" value="Chromosome 4"/>
</dbReference>
<accession>A0A9E7FPC6</accession>
<feature type="compositionally biased region" description="Polar residues" evidence="7">
    <location>
        <begin position="369"/>
        <end position="381"/>
    </location>
</feature>
<evidence type="ECO:0000256" key="8">
    <source>
        <dbReference type="SAM" id="SignalP"/>
    </source>
</evidence>
<evidence type="ECO:0000256" key="1">
    <source>
        <dbReference type="ARBA" id="ARBA00004541"/>
    </source>
</evidence>